<gene>
    <name evidence="2" type="ORF">BJY16_001773</name>
</gene>
<reference evidence="2 3" key="1">
    <citation type="submission" date="2020-08" db="EMBL/GenBank/DDBJ databases">
        <title>Sequencing the genomes of 1000 actinobacteria strains.</title>
        <authorList>
            <person name="Klenk H.-P."/>
        </authorList>
    </citation>
    <scope>NUCLEOTIDE SEQUENCE [LARGE SCALE GENOMIC DNA]</scope>
    <source>
        <strain evidence="2 3">DSM 45809</strain>
    </source>
</reference>
<dbReference type="RefSeq" id="WP_185038597.1">
    <property type="nucleotide sequence ID" value="NZ_BAABFG010000005.1"/>
</dbReference>
<dbReference type="EMBL" id="JACHNB010000001">
    <property type="protein sequence ID" value="MBB4738314.1"/>
    <property type="molecule type" value="Genomic_DNA"/>
</dbReference>
<evidence type="ECO:0000313" key="3">
    <source>
        <dbReference type="Proteomes" id="UP000546162"/>
    </source>
</evidence>
<evidence type="ECO:0000256" key="1">
    <source>
        <dbReference type="SAM" id="MobiDB-lite"/>
    </source>
</evidence>
<protein>
    <submittedName>
        <fullName evidence="2">Uncharacterized protein</fullName>
    </submittedName>
</protein>
<comment type="caution">
    <text evidence="2">The sequence shown here is derived from an EMBL/GenBank/DDBJ whole genome shotgun (WGS) entry which is preliminary data.</text>
</comment>
<feature type="region of interest" description="Disordered" evidence="1">
    <location>
        <begin position="88"/>
        <end position="122"/>
    </location>
</feature>
<proteinExistence type="predicted"/>
<dbReference type="Proteomes" id="UP000546162">
    <property type="component" value="Unassembled WGS sequence"/>
</dbReference>
<name>A0A7W7GU08_9ACTN</name>
<accession>A0A7W7GU08</accession>
<sequence length="122" mass="12961">MKRDQVDRDDLAAAAAVLDATAAACLEYEVGAHGALRIVRAFEDVAPELTADLIDDLDDDQAAYDQVQPEAVGEAVAEVAERLHAAIEEPPQWPEPAPSGYRPVFDNALQGPRRAGPSGVSL</sequence>
<organism evidence="2 3">
    <name type="scientific">Actinoplanes octamycinicus</name>
    <dbReference type="NCBI Taxonomy" id="135948"/>
    <lineage>
        <taxon>Bacteria</taxon>
        <taxon>Bacillati</taxon>
        <taxon>Actinomycetota</taxon>
        <taxon>Actinomycetes</taxon>
        <taxon>Micromonosporales</taxon>
        <taxon>Micromonosporaceae</taxon>
        <taxon>Actinoplanes</taxon>
    </lineage>
</organism>
<keyword evidence="3" id="KW-1185">Reference proteome</keyword>
<dbReference type="AlphaFoldDB" id="A0A7W7GU08"/>
<evidence type="ECO:0000313" key="2">
    <source>
        <dbReference type="EMBL" id="MBB4738314.1"/>
    </source>
</evidence>